<dbReference type="InterPro" id="IPR000209">
    <property type="entry name" value="Peptidase_S8/S53_dom"/>
</dbReference>
<gene>
    <name evidence="20" type="ORF">WN55_01837</name>
</gene>
<name>A0A154PGH0_DUFNO</name>
<evidence type="ECO:0000256" key="10">
    <source>
        <dbReference type="ARBA" id="ARBA00023034"/>
    </source>
</evidence>
<dbReference type="GO" id="GO:0004252">
    <property type="term" value="F:serine-type endopeptidase activity"/>
    <property type="evidence" value="ECO:0007669"/>
    <property type="project" value="UniProtKB-UniRule"/>
</dbReference>
<dbReference type="GO" id="GO:0000139">
    <property type="term" value="C:Golgi membrane"/>
    <property type="evidence" value="ECO:0007669"/>
    <property type="project" value="UniProtKB-SubCell"/>
</dbReference>
<comment type="similarity">
    <text evidence="3">Belongs to the peptidase S8 family. Furin subfamily.</text>
</comment>
<comment type="cofactor">
    <cofactor evidence="1">
        <name>Ca(2+)</name>
        <dbReference type="ChEBI" id="CHEBI:29108"/>
    </cofactor>
</comment>
<dbReference type="SUPFAM" id="SSF49785">
    <property type="entry name" value="Galactose-binding domain-like"/>
    <property type="match status" value="1"/>
</dbReference>
<evidence type="ECO:0000256" key="11">
    <source>
        <dbReference type="ARBA" id="ARBA00023145"/>
    </source>
</evidence>
<dbReference type="CDD" id="cd04059">
    <property type="entry name" value="Peptidases_S8_Protein_convertases_Kexins_Furin-like"/>
    <property type="match status" value="1"/>
</dbReference>
<dbReference type="SUPFAM" id="SSF52743">
    <property type="entry name" value="Subtilisin-like"/>
    <property type="match status" value="1"/>
</dbReference>
<evidence type="ECO:0000256" key="6">
    <source>
        <dbReference type="ARBA" id="ARBA00022729"/>
    </source>
</evidence>
<keyword evidence="7 17" id="KW-0378">Hydrolase</keyword>
<dbReference type="SUPFAM" id="SSF54897">
    <property type="entry name" value="Protease propeptides/inhibitors"/>
    <property type="match status" value="1"/>
</dbReference>
<organism evidence="20 21">
    <name type="scientific">Dufourea novaeangliae</name>
    <name type="common">Sweat bee</name>
    <dbReference type="NCBI Taxonomy" id="178035"/>
    <lineage>
        <taxon>Eukaryota</taxon>
        <taxon>Metazoa</taxon>
        <taxon>Ecdysozoa</taxon>
        <taxon>Arthropoda</taxon>
        <taxon>Hexapoda</taxon>
        <taxon>Insecta</taxon>
        <taxon>Pterygota</taxon>
        <taxon>Neoptera</taxon>
        <taxon>Endopterygota</taxon>
        <taxon>Hymenoptera</taxon>
        <taxon>Apocrita</taxon>
        <taxon>Aculeata</taxon>
        <taxon>Apoidea</taxon>
        <taxon>Anthophila</taxon>
        <taxon>Halictidae</taxon>
        <taxon>Rophitinae</taxon>
        <taxon>Dufourea</taxon>
    </lineage>
</organism>
<feature type="domain" description="P/Homo B" evidence="19">
    <location>
        <begin position="651"/>
        <end position="789"/>
    </location>
</feature>
<keyword evidence="5" id="KW-0165">Cleavage on pair of basic residues</keyword>
<feature type="active site" description="Charge relay system" evidence="16 17">
    <location>
        <position position="575"/>
    </location>
</feature>
<keyword evidence="21" id="KW-1185">Reference proteome</keyword>
<comment type="subcellular location">
    <subcellularLocation>
        <location evidence="2">Golgi apparatus membrane</location>
    </subcellularLocation>
</comment>
<keyword evidence="6" id="KW-0732">Signal</keyword>
<dbReference type="InterPro" id="IPR023828">
    <property type="entry name" value="Peptidase_S8_Ser-AS"/>
</dbReference>
<dbReference type="InterPro" id="IPR038466">
    <property type="entry name" value="S8_pro-domain_sf"/>
</dbReference>
<dbReference type="PROSITE" id="PS51829">
    <property type="entry name" value="P_HOMO_B"/>
    <property type="match status" value="1"/>
</dbReference>
<dbReference type="InterPro" id="IPR015500">
    <property type="entry name" value="Peptidase_S8_subtilisin-rel"/>
</dbReference>
<dbReference type="PROSITE" id="PS00138">
    <property type="entry name" value="SUBTILASE_SER"/>
    <property type="match status" value="1"/>
</dbReference>
<dbReference type="Pfam" id="PF00082">
    <property type="entry name" value="Peptidase_S8"/>
    <property type="match status" value="1"/>
</dbReference>
<evidence type="ECO:0000256" key="18">
    <source>
        <dbReference type="SAM" id="MobiDB-lite"/>
    </source>
</evidence>
<evidence type="ECO:0000256" key="16">
    <source>
        <dbReference type="PIRSR" id="PIRSR615500-1"/>
    </source>
</evidence>
<dbReference type="EMBL" id="KQ434890">
    <property type="protein sequence ID" value="KZC10408.1"/>
    <property type="molecule type" value="Genomic_DNA"/>
</dbReference>
<dbReference type="Pfam" id="PF01483">
    <property type="entry name" value="P_proprotein"/>
    <property type="match status" value="1"/>
</dbReference>
<keyword evidence="13" id="KW-0325">Glycoprotein</keyword>
<dbReference type="PRINTS" id="PR00723">
    <property type="entry name" value="SUBTILISIN"/>
</dbReference>
<evidence type="ECO:0000256" key="7">
    <source>
        <dbReference type="ARBA" id="ARBA00022801"/>
    </source>
</evidence>
<dbReference type="FunFam" id="3.40.50.200:FF:000001">
    <property type="entry name" value="Furin 2, isoform B"/>
    <property type="match status" value="1"/>
</dbReference>
<dbReference type="PROSITE" id="PS00137">
    <property type="entry name" value="SUBTILASE_HIS"/>
    <property type="match status" value="1"/>
</dbReference>
<keyword evidence="9" id="KW-0106">Calcium</keyword>
<evidence type="ECO:0000256" key="3">
    <source>
        <dbReference type="ARBA" id="ARBA00005325"/>
    </source>
</evidence>
<dbReference type="InterPro" id="IPR002884">
    <property type="entry name" value="P_dom"/>
</dbReference>
<dbReference type="GO" id="GO:0005615">
    <property type="term" value="C:extracellular space"/>
    <property type="evidence" value="ECO:0007669"/>
    <property type="project" value="TreeGrafter"/>
</dbReference>
<dbReference type="InterPro" id="IPR022398">
    <property type="entry name" value="Peptidase_S8_His-AS"/>
</dbReference>
<evidence type="ECO:0000256" key="1">
    <source>
        <dbReference type="ARBA" id="ARBA00001913"/>
    </source>
</evidence>
<feature type="active site" description="Charge relay system" evidence="16 17">
    <location>
        <position position="360"/>
    </location>
</feature>
<dbReference type="InterPro" id="IPR036852">
    <property type="entry name" value="Peptidase_S8/S53_dom_sf"/>
</dbReference>
<dbReference type="AlphaFoldDB" id="A0A154PGH0"/>
<feature type="compositionally biased region" description="Polar residues" evidence="18">
    <location>
        <begin position="73"/>
        <end position="82"/>
    </location>
</feature>
<dbReference type="GO" id="GO:0016486">
    <property type="term" value="P:peptide hormone processing"/>
    <property type="evidence" value="ECO:0007669"/>
    <property type="project" value="TreeGrafter"/>
</dbReference>
<dbReference type="Gene3D" id="2.60.120.260">
    <property type="entry name" value="Galactose-binding domain-like"/>
    <property type="match status" value="1"/>
</dbReference>
<dbReference type="Gene3D" id="3.30.70.850">
    <property type="entry name" value="Peptidase S8, pro-domain"/>
    <property type="match status" value="1"/>
</dbReference>
<evidence type="ECO:0000256" key="4">
    <source>
        <dbReference type="ARBA" id="ARBA00022670"/>
    </source>
</evidence>
<reference evidence="20 21" key="1">
    <citation type="submission" date="2015-07" db="EMBL/GenBank/DDBJ databases">
        <title>The genome of Dufourea novaeangliae.</title>
        <authorList>
            <person name="Pan H."/>
            <person name="Kapheim K."/>
        </authorList>
    </citation>
    <scope>NUCLEOTIDE SEQUENCE [LARGE SCALE GENOMIC DNA]</scope>
    <source>
        <strain evidence="20">0120121106</strain>
        <tissue evidence="20">Whole body</tissue>
    </source>
</reference>
<dbReference type="STRING" id="178035.A0A154PGH0"/>
<evidence type="ECO:0000313" key="20">
    <source>
        <dbReference type="EMBL" id="KZC10408.1"/>
    </source>
</evidence>
<dbReference type="InterPro" id="IPR034182">
    <property type="entry name" value="Kexin/furin"/>
</dbReference>
<evidence type="ECO:0000256" key="5">
    <source>
        <dbReference type="ARBA" id="ARBA00022685"/>
    </source>
</evidence>
<feature type="compositionally biased region" description="Polar residues" evidence="18">
    <location>
        <begin position="39"/>
        <end position="62"/>
    </location>
</feature>
<feature type="region of interest" description="Disordered" evidence="18">
    <location>
        <begin position="35"/>
        <end position="87"/>
    </location>
</feature>
<keyword evidence="4 17" id="KW-0645">Protease</keyword>
<evidence type="ECO:0000256" key="9">
    <source>
        <dbReference type="ARBA" id="ARBA00022837"/>
    </source>
</evidence>
<dbReference type="Gene3D" id="3.40.50.200">
    <property type="entry name" value="Peptidase S8/S53 domain"/>
    <property type="match status" value="1"/>
</dbReference>
<keyword evidence="10" id="KW-0333">Golgi apparatus</keyword>
<dbReference type="OrthoDB" id="300641at2759"/>
<evidence type="ECO:0000259" key="19">
    <source>
        <dbReference type="PROSITE" id="PS51829"/>
    </source>
</evidence>
<evidence type="ECO:0000256" key="17">
    <source>
        <dbReference type="PROSITE-ProRule" id="PRU01240"/>
    </source>
</evidence>
<evidence type="ECO:0000256" key="13">
    <source>
        <dbReference type="ARBA" id="ARBA00023180"/>
    </source>
</evidence>
<comment type="catalytic activity">
    <reaction evidence="14">
        <text>Release of mature proteins from their proproteins by cleavage of -Arg-Xaa-Yaa-Arg-|-Zaa- bonds, where Xaa can be any amino acid and Yaa is Arg or Lys. Releases albumin, complement component C3 and von Willebrand factor from their respective precursors.</text>
        <dbReference type="EC" id="3.4.21.75"/>
    </reaction>
</comment>
<dbReference type="Pfam" id="PF16470">
    <property type="entry name" value="S8_pro-domain"/>
    <property type="match status" value="1"/>
</dbReference>
<dbReference type="GO" id="GO:0043005">
    <property type="term" value="C:neuron projection"/>
    <property type="evidence" value="ECO:0007669"/>
    <property type="project" value="TreeGrafter"/>
</dbReference>
<accession>A0A154PGH0</accession>
<sequence>MTRFSEACIFVKYSCNGSSPRPKSQKPVTALVPRAAFQVRSQKSGDSGNTPATAPRPTQQRQVHPPRAPALFKQTSPSSNALPGTLKRPVFGDTTIKRKKKLPKFRNYDLKELLLSPRTVKNSGDEMPALLSSTIDRNLPRDKPASPSITCERWILFHSGYFRLVVSWILVNEFVVIDTRQNDRSEEWVVRLEGGPQVSSLLALQSGYRHLGPVLGFKDTYVWLKNGRSSQKKRGGLRLTKALNSSAKIIWADQQRVIERHKRDYVPLTNFESEKPLIREKRLELDQYRLNNIENNKEFDELFTYDPEDPSLMFNDELWSQEWYLQDTRSNKALPKLDLNVLPLYRLGVSGRGVRIAVLDDGLEYTHDDLRNNYDPYISYDVNEGDDDPLPRYELSEMNGHGTRCAGEIAMEANNGKCGVGVAFEASIGGIKLLDGLVNDRVEGEALGYKPEAVDIYTASWGPADDGKSLEAPGRLAAEALERGITVGREGRGSIYVWASGNGGSKSDDCGCDGYVGSIYTIAVGSASQTGRFPWYGESCAATMATTYSSGAYHDQMIATTDLRNTCTTRHTGTSASAPLAAGILALALQVNKQLTWRDVQHLIVWTSECSPLRENPGWFRNSVGFWFNSRFGFGLMNAYALVTASSNWTAVPEKTICKVNIDGTIDKRLVYGNTKTLRFQAGDECRSAGNEITFLEHVEIEVSLEYSLRGVLQMHLTAPSGTTVQILKPRKLDDSPAGFEKWKFMSVASWGEDPRGCWVLDILDEIGPKENNGTIGTIALVLHGTMEMPEYRKNGPRIYNHQYNRLREANELPGINGPKNFVFGGKDGSLKFQAPDGNDVYESDWLEELV</sequence>
<dbReference type="PROSITE" id="PS00136">
    <property type="entry name" value="SUBTILASE_ASP"/>
    <property type="match status" value="1"/>
</dbReference>
<keyword evidence="12" id="KW-1015">Disulfide bond</keyword>
<evidence type="ECO:0000256" key="12">
    <source>
        <dbReference type="ARBA" id="ARBA00023157"/>
    </source>
</evidence>
<dbReference type="Proteomes" id="UP000076502">
    <property type="component" value="Unassembled WGS sequence"/>
</dbReference>
<dbReference type="InterPro" id="IPR032815">
    <property type="entry name" value="S8_pro-domain"/>
</dbReference>
<dbReference type="EC" id="3.4.21.75" evidence="15"/>
<proteinExistence type="inferred from homology"/>
<feature type="active site" description="Charge relay system" evidence="16 17">
    <location>
        <position position="401"/>
    </location>
</feature>
<dbReference type="PROSITE" id="PS51892">
    <property type="entry name" value="SUBTILASE"/>
    <property type="match status" value="1"/>
</dbReference>
<protein>
    <recommendedName>
        <fullName evidence="15">furin</fullName>
        <ecNumber evidence="15">3.4.21.75</ecNumber>
    </recommendedName>
</protein>
<dbReference type="InterPro" id="IPR023827">
    <property type="entry name" value="Peptidase_S8_Asp-AS"/>
</dbReference>
<evidence type="ECO:0000313" key="21">
    <source>
        <dbReference type="Proteomes" id="UP000076502"/>
    </source>
</evidence>
<evidence type="ECO:0000256" key="8">
    <source>
        <dbReference type="ARBA" id="ARBA00022825"/>
    </source>
</evidence>
<dbReference type="FunFam" id="2.60.120.260:FF:000006">
    <property type="entry name" value="Proprotein convertase subtilisin/kexin type 5"/>
    <property type="match status" value="1"/>
</dbReference>
<dbReference type="PANTHER" id="PTHR42884:SF14">
    <property type="entry name" value="NEUROENDOCRINE CONVERTASE 1"/>
    <property type="match status" value="1"/>
</dbReference>
<dbReference type="InterPro" id="IPR008979">
    <property type="entry name" value="Galactose-bd-like_sf"/>
</dbReference>
<evidence type="ECO:0000256" key="2">
    <source>
        <dbReference type="ARBA" id="ARBA00004394"/>
    </source>
</evidence>
<evidence type="ECO:0000256" key="14">
    <source>
        <dbReference type="ARBA" id="ARBA00035756"/>
    </source>
</evidence>
<keyword evidence="8 17" id="KW-0720">Serine protease</keyword>
<dbReference type="PANTHER" id="PTHR42884">
    <property type="entry name" value="PROPROTEIN CONVERTASE SUBTILISIN/KEXIN-RELATED"/>
    <property type="match status" value="1"/>
</dbReference>
<evidence type="ECO:0000256" key="15">
    <source>
        <dbReference type="ARBA" id="ARBA00038993"/>
    </source>
</evidence>
<keyword evidence="11" id="KW-0865">Zymogen</keyword>